<feature type="coiled-coil region" evidence="1">
    <location>
        <begin position="83"/>
        <end position="128"/>
    </location>
</feature>
<name>A0A2H3CFL4_ARMGA</name>
<keyword evidence="3" id="KW-1185">Reference proteome</keyword>
<accession>A0A2H3CFL4</accession>
<evidence type="ECO:0000256" key="1">
    <source>
        <dbReference type="SAM" id="Coils"/>
    </source>
</evidence>
<dbReference type="InParanoid" id="A0A2H3CFL4"/>
<organism evidence="2 3">
    <name type="scientific">Armillaria gallica</name>
    <name type="common">Bulbous honey fungus</name>
    <name type="synonym">Armillaria bulbosa</name>
    <dbReference type="NCBI Taxonomy" id="47427"/>
    <lineage>
        <taxon>Eukaryota</taxon>
        <taxon>Fungi</taxon>
        <taxon>Dikarya</taxon>
        <taxon>Basidiomycota</taxon>
        <taxon>Agaricomycotina</taxon>
        <taxon>Agaricomycetes</taxon>
        <taxon>Agaricomycetidae</taxon>
        <taxon>Agaricales</taxon>
        <taxon>Marasmiineae</taxon>
        <taxon>Physalacriaceae</taxon>
        <taxon>Armillaria</taxon>
    </lineage>
</organism>
<proteinExistence type="predicted"/>
<reference evidence="3" key="1">
    <citation type="journal article" date="2017" name="Nat. Ecol. Evol.">
        <title>Genome expansion and lineage-specific genetic innovations in the forest pathogenic fungi Armillaria.</title>
        <authorList>
            <person name="Sipos G."/>
            <person name="Prasanna A.N."/>
            <person name="Walter M.C."/>
            <person name="O'Connor E."/>
            <person name="Balint B."/>
            <person name="Krizsan K."/>
            <person name="Kiss B."/>
            <person name="Hess J."/>
            <person name="Varga T."/>
            <person name="Slot J."/>
            <person name="Riley R."/>
            <person name="Boka B."/>
            <person name="Rigling D."/>
            <person name="Barry K."/>
            <person name="Lee J."/>
            <person name="Mihaltcheva S."/>
            <person name="LaButti K."/>
            <person name="Lipzen A."/>
            <person name="Waldron R."/>
            <person name="Moloney N.M."/>
            <person name="Sperisen C."/>
            <person name="Kredics L."/>
            <person name="Vagvoelgyi C."/>
            <person name="Patrignani A."/>
            <person name="Fitzpatrick D."/>
            <person name="Nagy I."/>
            <person name="Doyle S."/>
            <person name="Anderson J.B."/>
            <person name="Grigoriev I.V."/>
            <person name="Gueldener U."/>
            <person name="Muensterkoetter M."/>
            <person name="Nagy L.G."/>
        </authorList>
    </citation>
    <scope>NUCLEOTIDE SEQUENCE [LARGE SCALE GENOMIC DNA]</scope>
    <source>
        <strain evidence="3">Ar21-2</strain>
    </source>
</reference>
<gene>
    <name evidence="2" type="ORF">ARMGADRAFT_1172062</name>
</gene>
<protein>
    <submittedName>
        <fullName evidence="2">Uncharacterized protein</fullName>
    </submittedName>
</protein>
<dbReference type="OrthoDB" id="10512809at2759"/>
<dbReference type="EMBL" id="KZ293752">
    <property type="protein sequence ID" value="PBK80104.1"/>
    <property type="molecule type" value="Genomic_DNA"/>
</dbReference>
<evidence type="ECO:0000313" key="2">
    <source>
        <dbReference type="EMBL" id="PBK80104.1"/>
    </source>
</evidence>
<evidence type="ECO:0000313" key="3">
    <source>
        <dbReference type="Proteomes" id="UP000217790"/>
    </source>
</evidence>
<dbReference type="AlphaFoldDB" id="A0A2H3CFL4"/>
<keyword evidence="1" id="KW-0175">Coiled coil</keyword>
<dbReference type="Proteomes" id="UP000217790">
    <property type="component" value="Unassembled WGS sequence"/>
</dbReference>
<sequence>MTLNQSASGHLSIEDLYETVVKGHHIVTVIPSYKTHTFVITQETATSPHYTKTPTAMEKMKQDMKQELELMRNDIRKEFSDGMEALKKKIIRLRSRVEASVEEETTKLKEENAMLKRENAELKEENQLGDVADEADMEVWIAGASPAQLVNILAISVVPNNASGSKHSRAW</sequence>